<dbReference type="Proteomes" id="UP000317648">
    <property type="component" value="Chromosome"/>
</dbReference>
<dbReference type="AlphaFoldDB" id="A0A518DZR9"/>
<dbReference type="InterPro" id="IPR006620">
    <property type="entry name" value="Pro_4_hyd_alph"/>
</dbReference>
<keyword evidence="2" id="KW-0479">Metal-binding</keyword>
<evidence type="ECO:0000256" key="6">
    <source>
        <dbReference type="ARBA" id="ARBA00023004"/>
    </source>
</evidence>
<sequence length="184" mass="21350">MPEYKWISDKIFTVSGFFTPEECDAEIRRAESAGFSDAPITTPFGPQMRQDVRNNTRVMIDDPDGAEQLWRRATDYVPIHRGDWTAVGVNERLRFYRYDAGQQFDWHFDGAFERLNGDRSQLTFMVYLNDDFQGGETSFEDGAIVPETGMALFFVHRIRHKGEPVAQGRKYVLRTDVMYRQSAE</sequence>
<dbReference type="GO" id="GO:0031418">
    <property type="term" value="F:L-ascorbic acid binding"/>
    <property type="evidence" value="ECO:0007669"/>
    <property type="project" value="UniProtKB-KW"/>
</dbReference>
<dbReference type="GO" id="GO:0005506">
    <property type="term" value="F:iron ion binding"/>
    <property type="evidence" value="ECO:0007669"/>
    <property type="project" value="InterPro"/>
</dbReference>
<evidence type="ECO:0000313" key="8">
    <source>
        <dbReference type="EMBL" id="QDU97333.1"/>
    </source>
</evidence>
<evidence type="ECO:0000259" key="7">
    <source>
        <dbReference type="PROSITE" id="PS51471"/>
    </source>
</evidence>
<evidence type="ECO:0000313" key="9">
    <source>
        <dbReference type="Proteomes" id="UP000317648"/>
    </source>
</evidence>
<proteinExistence type="predicted"/>
<keyword evidence="9" id="KW-1185">Reference proteome</keyword>
<evidence type="ECO:0000256" key="1">
    <source>
        <dbReference type="ARBA" id="ARBA00001961"/>
    </source>
</evidence>
<keyword evidence="5" id="KW-0560">Oxidoreductase</keyword>
<feature type="domain" description="Fe2OG dioxygenase" evidence="7">
    <location>
        <begin position="88"/>
        <end position="179"/>
    </location>
</feature>
<comment type="cofactor">
    <cofactor evidence="1">
        <name>L-ascorbate</name>
        <dbReference type="ChEBI" id="CHEBI:38290"/>
    </cofactor>
</comment>
<keyword evidence="3" id="KW-0847">Vitamin C</keyword>
<dbReference type="GO" id="GO:0004656">
    <property type="term" value="F:procollagen-proline 4-dioxygenase activity"/>
    <property type="evidence" value="ECO:0007669"/>
    <property type="project" value="TreeGrafter"/>
</dbReference>
<evidence type="ECO:0000256" key="4">
    <source>
        <dbReference type="ARBA" id="ARBA00022964"/>
    </source>
</evidence>
<dbReference type="PANTHER" id="PTHR10869">
    <property type="entry name" value="PROLYL 4-HYDROXYLASE ALPHA SUBUNIT"/>
    <property type="match status" value="1"/>
</dbReference>
<keyword evidence="6" id="KW-0408">Iron</keyword>
<gene>
    <name evidence="8" type="ORF">Pla8534_51790</name>
</gene>
<evidence type="ECO:0000256" key="5">
    <source>
        <dbReference type="ARBA" id="ARBA00023002"/>
    </source>
</evidence>
<organism evidence="8 9">
    <name type="scientific">Lignipirellula cremea</name>
    <dbReference type="NCBI Taxonomy" id="2528010"/>
    <lineage>
        <taxon>Bacteria</taxon>
        <taxon>Pseudomonadati</taxon>
        <taxon>Planctomycetota</taxon>
        <taxon>Planctomycetia</taxon>
        <taxon>Pirellulales</taxon>
        <taxon>Pirellulaceae</taxon>
        <taxon>Lignipirellula</taxon>
    </lineage>
</organism>
<dbReference type="EMBL" id="CP036433">
    <property type="protein sequence ID" value="QDU97333.1"/>
    <property type="molecule type" value="Genomic_DNA"/>
</dbReference>
<reference evidence="8 9" key="1">
    <citation type="submission" date="2019-02" db="EMBL/GenBank/DDBJ databases">
        <title>Deep-cultivation of Planctomycetes and their phenomic and genomic characterization uncovers novel biology.</title>
        <authorList>
            <person name="Wiegand S."/>
            <person name="Jogler M."/>
            <person name="Boedeker C."/>
            <person name="Pinto D."/>
            <person name="Vollmers J."/>
            <person name="Rivas-Marin E."/>
            <person name="Kohn T."/>
            <person name="Peeters S.H."/>
            <person name="Heuer A."/>
            <person name="Rast P."/>
            <person name="Oberbeckmann S."/>
            <person name="Bunk B."/>
            <person name="Jeske O."/>
            <person name="Meyerdierks A."/>
            <person name="Storesund J.E."/>
            <person name="Kallscheuer N."/>
            <person name="Luecker S."/>
            <person name="Lage O.M."/>
            <person name="Pohl T."/>
            <person name="Merkel B.J."/>
            <person name="Hornburger P."/>
            <person name="Mueller R.-W."/>
            <person name="Bruemmer F."/>
            <person name="Labrenz M."/>
            <person name="Spormann A.M."/>
            <person name="Op den Camp H."/>
            <person name="Overmann J."/>
            <person name="Amann R."/>
            <person name="Jetten M.S.M."/>
            <person name="Mascher T."/>
            <person name="Medema M.H."/>
            <person name="Devos D.P."/>
            <person name="Kaster A.-K."/>
            <person name="Ovreas L."/>
            <person name="Rohde M."/>
            <person name="Galperin M.Y."/>
            <person name="Jogler C."/>
        </authorList>
    </citation>
    <scope>NUCLEOTIDE SEQUENCE [LARGE SCALE GENOMIC DNA]</scope>
    <source>
        <strain evidence="8 9">Pla85_3_4</strain>
    </source>
</reference>
<dbReference type="PANTHER" id="PTHR10869:SF246">
    <property type="entry name" value="TRANSMEMBRANE PROLYL 4-HYDROXYLASE"/>
    <property type="match status" value="1"/>
</dbReference>
<keyword evidence="4" id="KW-0223">Dioxygenase</keyword>
<dbReference type="InterPro" id="IPR045054">
    <property type="entry name" value="P4HA-like"/>
</dbReference>
<dbReference type="InterPro" id="IPR005123">
    <property type="entry name" value="Oxoglu/Fe-dep_dioxygenase_dom"/>
</dbReference>
<evidence type="ECO:0000256" key="3">
    <source>
        <dbReference type="ARBA" id="ARBA00022896"/>
    </source>
</evidence>
<dbReference type="SMART" id="SM00702">
    <property type="entry name" value="P4Hc"/>
    <property type="match status" value="1"/>
</dbReference>
<dbReference type="Gene3D" id="2.60.120.620">
    <property type="entry name" value="q2cbj1_9rhob like domain"/>
    <property type="match status" value="1"/>
</dbReference>
<evidence type="ECO:0000256" key="2">
    <source>
        <dbReference type="ARBA" id="ARBA00022723"/>
    </source>
</evidence>
<dbReference type="PROSITE" id="PS51471">
    <property type="entry name" value="FE2OG_OXY"/>
    <property type="match status" value="1"/>
</dbReference>
<accession>A0A518DZR9</accession>
<dbReference type="InterPro" id="IPR044862">
    <property type="entry name" value="Pro_4_hyd_alph_FE2OG_OXY"/>
</dbReference>
<protein>
    <recommendedName>
        <fullName evidence="7">Fe2OG dioxygenase domain-containing protein</fullName>
    </recommendedName>
</protein>
<dbReference type="RefSeq" id="WP_145056118.1">
    <property type="nucleotide sequence ID" value="NZ_CP036433.1"/>
</dbReference>
<dbReference type="Pfam" id="PF13640">
    <property type="entry name" value="2OG-FeII_Oxy_3"/>
    <property type="match status" value="1"/>
</dbReference>
<dbReference type="OrthoDB" id="269774at2"/>
<dbReference type="KEGG" id="lcre:Pla8534_51790"/>
<name>A0A518DZR9_9BACT</name>